<gene>
    <name evidence="5" type="ORF">HNQ39_002546</name>
</gene>
<dbReference type="PANTHER" id="PTHR23073">
    <property type="entry name" value="26S PROTEASOME REGULATORY SUBUNIT"/>
    <property type="match status" value="1"/>
</dbReference>
<dbReference type="SUPFAM" id="SSF52540">
    <property type="entry name" value="P-loop containing nucleoside triphosphate hydrolases"/>
    <property type="match status" value="1"/>
</dbReference>
<evidence type="ECO:0000259" key="4">
    <source>
        <dbReference type="SMART" id="SM00382"/>
    </source>
</evidence>
<accession>A0A7W9SQT7</accession>
<dbReference type="InterPro" id="IPR003959">
    <property type="entry name" value="ATPase_AAA_core"/>
</dbReference>
<dbReference type="GO" id="GO:0016887">
    <property type="term" value="F:ATP hydrolysis activity"/>
    <property type="evidence" value="ECO:0007669"/>
    <property type="project" value="InterPro"/>
</dbReference>
<keyword evidence="2" id="KW-0547">Nucleotide-binding</keyword>
<dbReference type="Gene3D" id="3.40.50.300">
    <property type="entry name" value="P-loop containing nucleotide triphosphate hydrolases"/>
    <property type="match status" value="1"/>
</dbReference>
<evidence type="ECO:0000256" key="2">
    <source>
        <dbReference type="ARBA" id="ARBA00022741"/>
    </source>
</evidence>
<dbReference type="EMBL" id="JACHGW010000002">
    <property type="protein sequence ID" value="MBB6050755.1"/>
    <property type="molecule type" value="Genomic_DNA"/>
</dbReference>
<name>A0A7W9SQT7_ARMRO</name>
<sequence>MLVPSRLRVEPPATVPLPPHWQVQVTLTEDAQADAAWQEKLKETIIARLPKLLAEQPEATQFTFRIPPLYAVTVELAGEPPMPSERGTLPIRLAHFEHSGFLPKRQEPPPTRSTVSRLTTHSTRMVTGGGKVFGDGGKKNSTSNALVQSLPSEEMASLGSRLVGMEAIHQEVLWYLTCFYDQQLEQWAERTQQSLPPGMQATFTSTVPLFLFNGDPGTGKSALSRVIADSYCRLRGITGAVLTVGTETRGNGLVGAFSQEVRRAFEGLLALPDDGLKVLILEEADAIVMRRSESASHQEDRAATSTILQCLDALPTQDKGRFLIILTTNRLDAIDPAVQRRCTRIYSFQRPGPEARAALIGAWISESKAIPALVKASEGMTPRDIERGLQAAFVTAIQKGVPVTSELARERLQQAVRTQEV</sequence>
<evidence type="ECO:0000313" key="5">
    <source>
        <dbReference type="EMBL" id="MBB6050755.1"/>
    </source>
</evidence>
<dbReference type="InterPro" id="IPR003593">
    <property type="entry name" value="AAA+_ATPase"/>
</dbReference>
<dbReference type="InterPro" id="IPR050221">
    <property type="entry name" value="26S_Proteasome_ATPase"/>
</dbReference>
<dbReference type="InterPro" id="IPR027417">
    <property type="entry name" value="P-loop_NTPase"/>
</dbReference>
<evidence type="ECO:0000256" key="3">
    <source>
        <dbReference type="ARBA" id="ARBA00022840"/>
    </source>
</evidence>
<dbReference type="AlphaFoldDB" id="A0A7W9SQT7"/>
<dbReference type="Pfam" id="PF00004">
    <property type="entry name" value="AAA"/>
    <property type="match status" value="1"/>
</dbReference>
<reference evidence="5 6" key="1">
    <citation type="submission" date="2020-08" db="EMBL/GenBank/DDBJ databases">
        <title>Genomic Encyclopedia of Type Strains, Phase IV (KMG-IV): sequencing the most valuable type-strain genomes for metagenomic binning, comparative biology and taxonomic classification.</title>
        <authorList>
            <person name="Goeker M."/>
        </authorList>
    </citation>
    <scope>NUCLEOTIDE SEQUENCE [LARGE SCALE GENOMIC DNA]</scope>
    <source>
        <strain evidence="5 6">DSM 23562</strain>
    </source>
</reference>
<evidence type="ECO:0000256" key="1">
    <source>
        <dbReference type="ARBA" id="ARBA00006914"/>
    </source>
</evidence>
<protein>
    <recommendedName>
        <fullName evidence="4">AAA+ ATPase domain-containing protein</fullName>
    </recommendedName>
</protein>
<evidence type="ECO:0000313" key="6">
    <source>
        <dbReference type="Proteomes" id="UP000520814"/>
    </source>
</evidence>
<dbReference type="CDD" id="cd19481">
    <property type="entry name" value="RecA-like_protease"/>
    <property type="match status" value="1"/>
</dbReference>
<organism evidence="5 6">
    <name type="scientific">Armatimonas rosea</name>
    <dbReference type="NCBI Taxonomy" id="685828"/>
    <lineage>
        <taxon>Bacteria</taxon>
        <taxon>Bacillati</taxon>
        <taxon>Armatimonadota</taxon>
        <taxon>Armatimonadia</taxon>
        <taxon>Armatimonadales</taxon>
        <taxon>Armatimonadaceae</taxon>
        <taxon>Armatimonas</taxon>
    </lineage>
</organism>
<keyword evidence="6" id="KW-1185">Reference proteome</keyword>
<dbReference type="SMART" id="SM00382">
    <property type="entry name" value="AAA"/>
    <property type="match status" value="1"/>
</dbReference>
<dbReference type="GO" id="GO:0005524">
    <property type="term" value="F:ATP binding"/>
    <property type="evidence" value="ECO:0007669"/>
    <property type="project" value="UniProtKB-KW"/>
</dbReference>
<comment type="caution">
    <text evidence="5">The sequence shown here is derived from an EMBL/GenBank/DDBJ whole genome shotgun (WGS) entry which is preliminary data.</text>
</comment>
<keyword evidence="3" id="KW-0067">ATP-binding</keyword>
<dbReference type="Proteomes" id="UP000520814">
    <property type="component" value="Unassembled WGS sequence"/>
</dbReference>
<proteinExistence type="inferred from homology"/>
<feature type="domain" description="AAA+ ATPase" evidence="4">
    <location>
        <begin position="206"/>
        <end position="352"/>
    </location>
</feature>
<comment type="similarity">
    <text evidence="1">Belongs to the AAA ATPase family.</text>
</comment>